<gene>
    <name evidence="7" type="ORF">NQ315_006425</name>
</gene>
<dbReference type="Pfam" id="PF02190">
    <property type="entry name" value="LON_substr_bdg"/>
    <property type="match status" value="1"/>
</dbReference>
<evidence type="ECO:0000313" key="8">
    <source>
        <dbReference type="Proteomes" id="UP001159042"/>
    </source>
</evidence>
<dbReference type="PANTHER" id="PTHR23327">
    <property type="entry name" value="RING FINGER PROTEIN 127"/>
    <property type="match status" value="1"/>
</dbReference>
<feature type="domain" description="RING-type" evidence="5">
    <location>
        <begin position="84"/>
        <end position="117"/>
    </location>
</feature>
<protein>
    <recommendedName>
        <fullName evidence="9">LON peptidase N-terminal domain and RING finger protein 1</fullName>
    </recommendedName>
</protein>
<evidence type="ECO:0000256" key="4">
    <source>
        <dbReference type="PROSITE-ProRule" id="PRU00175"/>
    </source>
</evidence>
<evidence type="ECO:0000259" key="5">
    <source>
        <dbReference type="PROSITE" id="PS50089"/>
    </source>
</evidence>
<feature type="domain" description="Lon N-terminal" evidence="6">
    <location>
        <begin position="329"/>
        <end position="539"/>
    </location>
</feature>
<keyword evidence="3" id="KW-0862">Zinc</keyword>
<dbReference type="PROSITE" id="PS00518">
    <property type="entry name" value="ZF_RING_1"/>
    <property type="match status" value="2"/>
</dbReference>
<dbReference type="InterPro" id="IPR001841">
    <property type="entry name" value="Znf_RING"/>
</dbReference>
<dbReference type="Gene3D" id="2.30.130.40">
    <property type="entry name" value="LON domain-like"/>
    <property type="match status" value="1"/>
</dbReference>
<dbReference type="Proteomes" id="UP001159042">
    <property type="component" value="Unassembled WGS sequence"/>
</dbReference>
<dbReference type="AlphaFoldDB" id="A0AAV8W1H5"/>
<dbReference type="PROSITE" id="PS50089">
    <property type="entry name" value="ZF_RING_2"/>
    <property type="match status" value="2"/>
</dbReference>
<dbReference type="SMART" id="SM00184">
    <property type="entry name" value="RING"/>
    <property type="match status" value="2"/>
</dbReference>
<reference evidence="7 8" key="1">
    <citation type="journal article" date="2023" name="Insect Mol. Biol.">
        <title>Genome sequencing provides insights into the evolution of gene families encoding plant cell wall-degrading enzymes in longhorned beetles.</title>
        <authorList>
            <person name="Shin N.R."/>
            <person name="Okamura Y."/>
            <person name="Kirsch R."/>
            <person name="Pauchet Y."/>
        </authorList>
    </citation>
    <scope>NUCLEOTIDE SEQUENCE [LARGE SCALE GENOMIC DNA]</scope>
    <source>
        <strain evidence="7">EAD_L_NR</strain>
    </source>
</reference>
<evidence type="ECO:0000256" key="1">
    <source>
        <dbReference type="ARBA" id="ARBA00022723"/>
    </source>
</evidence>
<keyword evidence="2 4" id="KW-0863">Zinc-finger</keyword>
<feature type="domain" description="RING-type" evidence="5">
    <location>
        <begin position="253"/>
        <end position="290"/>
    </location>
</feature>
<sequence>MQRYGVSDLGQPAATKNAIAYFLKKYPDLLASLASRPISKREGRVLRRDVRRMRRFGRRPSLRLRQFENAFFHAMDRKTVLFSCPVCRNVLQGPVTVECGHTYCGGCLVSCSRCVVCAMDLTDQNRCVNVLVQDLLEKWRERNRCNSQKDCVVPEAGDILGVEPRYHLRSGYAGLQLNDNIDQIFDFLDHTNQIPRHRNQKRVLRNSNCFNSDRDSGDYFQETLDSVFKEVEDIKEDALKTSWNCITVTDLECILCSRCLLDPVTTDCGHTFCRGCLTRVLDHRLSCPLCMAALNVADYSRGSTAVLQQAIQFLVPKDFKERVSINLKESTILDRSSDIPVFVCTNAFPGVACPLYVYEPRYRLLARRCLQSPTKRFAMASKDSNGNKFVQYGTILEVKDAVNLEDGRFILTTVGVKRFKVISRNEQDGYDTAKIQYIKDSAVPAEKLQELLSLHERVYSKASKWIRSLKPKVLAEVERLIGQMPQVEKNWVNLPDGPSWTWWLMPTLPLSSQLQVGFLSTTSLEKRLRAIDKMFEHMNIRMKALERNTVTCAQDEDTMDSCTESEHSFEMPFNEN</sequence>
<name>A0AAV8W1H5_9CUCU</name>
<dbReference type="InterPro" id="IPR017907">
    <property type="entry name" value="Znf_RING_CS"/>
</dbReference>
<dbReference type="InterPro" id="IPR015947">
    <property type="entry name" value="PUA-like_sf"/>
</dbReference>
<organism evidence="7 8">
    <name type="scientific">Exocentrus adspersus</name>
    <dbReference type="NCBI Taxonomy" id="1586481"/>
    <lineage>
        <taxon>Eukaryota</taxon>
        <taxon>Metazoa</taxon>
        <taxon>Ecdysozoa</taxon>
        <taxon>Arthropoda</taxon>
        <taxon>Hexapoda</taxon>
        <taxon>Insecta</taxon>
        <taxon>Pterygota</taxon>
        <taxon>Neoptera</taxon>
        <taxon>Endopterygota</taxon>
        <taxon>Coleoptera</taxon>
        <taxon>Polyphaga</taxon>
        <taxon>Cucujiformia</taxon>
        <taxon>Chrysomeloidea</taxon>
        <taxon>Cerambycidae</taxon>
        <taxon>Lamiinae</taxon>
        <taxon>Acanthocinini</taxon>
        <taxon>Exocentrus</taxon>
    </lineage>
</organism>
<dbReference type="PANTHER" id="PTHR23327:SF42">
    <property type="entry name" value="LON PEPTIDASE N-TERMINAL DOMAIN AND RING FINGER PROTEIN C14F5.10C"/>
    <property type="match status" value="1"/>
</dbReference>
<evidence type="ECO:0000256" key="3">
    <source>
        <dbReference type="ARBA" id="ARBA00022833"/>
    </source>
</evidence>
<dbReference type="SMART" id="SM00464">
    <property type="entry name" value="LON"/>
    <property type="match status" value="1"/>
</dbReference>
<dbReference type="InterPro" id="IPR027370">
    <property type="entry name" value="Znf-RING_euk"/>
</dbReference>
<comment type="caution">
    <text evidence="7">The sequence shown here is derived from an EMBL/GenBank/DDBJ whole genome shotgun (WGS) entry which is preliminary data.</text>
</comment>
<dbReference type="Pfam" id="PF13923">
    <property type="entry name" value="zf-C3HC4_2"/>
    <property type="match status" value="1"/>
</dbReference>
<evidence type="ECO:0000259" key="6">
    <source>
        <dbReference type="PROSITE" id="PS51787"/>
    </source>
</evidence>
<keyword evidence="1" id="KW-0479">Metal-binding</keyword>
<dbReference type="PROSITE" id="PS51787">
    <property type="entry name" value="LON_N"/>
    <property type="match status" value="1"/>
</dbReference>
<evidence type="ECO:0000313" key="7">
    <source>
        <dbReference type="EMBL" id="KAJ8919896.1"/>
    </source>
</evidence>
<dbReference type="CDD" id="cd16514">
    <property type="entry name" value="RING-HC_LONFs_rpt2"/>
    <property type="match status" value="1"/>
</dbReference>
<dbReference type="Gene3D" id="3.30.40.10">
    <property type="entry name" value="Zinc/RING finger domain, C3HC4 (zinc finger)"/>
    <property type="match status" value="2"/>
</dbReference>
<dbReference type="SUPFAM" id="SSF57850">
    <property type="entry name" value="RING/U-box"/>
    <property type="match status" value="2"/>
</dbReference>
<dbReference type="InterPro" id="IPR003111">
    <property type="entry name" value="Lon_prtase_N"/>
</dbReference>
<dbReference type="InterPro" id="IPR013083">
    <property type="entry name" value="Znf_RING/FYVE/PHD"/>
</dbReference>
<accession>A0AAV8W1H5</accession>
<dbReference type="InterPro" id="IPR046336">
    <property type="entry name" value="Lon_prtase_N_sf"/>
</dbReference>
<dbReference type="SUPFAM" id="SSF88697">
    <property type="entry name" value="PUA domain-like"/>
    <property type="match status" value="1"/>
</dbReference>
<dbReference type="Pfam" id="PF13445">
    <property type="entry name" value="zf-RING_UBOX"/>
    <property type="match status" value="1"/>
</dbReference>
<dbReference type="EMBL" id="JANEYG010000016">
    <property type="protein sequence ID" value="KAJ8919896.1"/>
    <property type="molecule type" value="Genomic_DNA"/>
</dbReference>
<keyword evidence="8" id="KW-1185">Reference proteome</keyword>
<proteinExistence type="predicted"/>
<evidence type="ECO:0000256" key="2">
    <source>
        <dbReference type="ARBA" id="ARBA00022771"/>
    </source>
</evidence>
<dbReference type="GO" id="GO:0008270">
    <property type="term" value="F:zinc ion binding"/>
    <property type="evidence" value="ECO:0007669"/>
    <property type="project" value="UniProtKB-KW"/>
</dbReference>
<evidence type="ECO:0008006" key="9">
    <source>
        <dbReference type="Google" id="ProtNLM"/>
    </source>
</evidence>